<evidence type="ECO:0000313" key="1">
    <source>
        <dbReference type="EMBL" id="RNA19357.1"/>
    </source>
</evidence>
<evidence type="ECO:0000313" key="2">
    <source>
        <dbReference type="Proteomes" id="UP000276133"/>
    </source>
</evidence>
<keyword evidence="2" id="KW-1185">Reference proteome</keyword>
<accession>A0A3M7R712</accession>
<sequence>MKRYTISFDLCINFSHPFHAIITPLSVQYLTGGHDNLTLNLWHKFWILDLMYRFDATPPDTTRFLTLIFLYSK</sequence>
<proteinExistence type="predicted"/>
<organism evidence="1 2">
    <name type="scientific">Brachionus plicatilis</name>
    <name type="common">Marine rotifer</name>
    <name type="synonym">Brachionus muelleri</name>
    <dbReference type="NCBI Taxonomy" id="10195"/>
    <lineage>
        <taxon>Eukaryota</taxon>
        <taxon>Metazoa</taxon>
        <taxon>Spiralia</taxon>
        <taxon>Gnathifera</taxon>
        <taxon>Rotifera</taxon>
        <taxon>Eurotatoria</taxon>
        <taxon>Monogononta</taxon>
        <taxon>Pseudotrocha</taxon>
        <taxon>Ploima</taxon>
        <taxon>Brachionidae</taxon>
        <taxon>Brachionus</taxon>
    </lineage>
</organism>
<reference evidence="1 2" key="1">
    <citation type="journal article" date="2018" name="Sci. Rep.">
        <title>Genomic signatures of local adaptation to the degree of environmental predictability in rotifers.</title>
        <authorList>
            <person name="Franch-Gras L."/>
            <person name="Hahn C."/>
            <person name="Garcia-Roger E.M."/>
            <person name="Carmona M.J."/>
            <person name="Serra M."/>
            <person name="Gomez A."/>
        </authorList>
    </citation>
    <scope>NUCLEOTIDE SEQUENCE [LARGE SCALE GENOMIC DNA]</scope>
    <source>
        <strain evidence="1">HYR1</strain>
    </source>
</reference>
<comment type="caution">
    <text evidence="1">The sequence shown here is derived from an EMBL/GenBank/DDBJ whole genome shotgun (WGS) entry which is preliminary data.</text>
</comment>
<dbReference type="AlphaFoldDB" id="A0A3M7R712"/>
<name>A0A3M7R712_BRAPC</name>
<gene>
    <name evidence="1" type="ORF">BpHYR1_038986</name>
</gene>
<protein>
    <submittedName>
        <fullName evidence="1">Uncharacterized protein</fullName>
    </submittedName>
</protein>
<dbReference type="EMBL" id="REGN01004064">
    <property type="protein sequence ID" value="RNA19357.1"/>
    <property type="molecule type" value="Genomic_DNA"/>
</dbReference>
<dbReference type="Proteomes" id="UP000276133">
    <property type="component" value="Unassembled WGS sequence"/>
</dbReference>